<protein>
    <recommendedName>
        <fullName evidence="11">Cysteine protease</fullName>
        <ecNumber evidence="11">3.4.22.-</ecNumber>
    </recommendedName>
</protein>
<comment type="subcellular location">
    <subcellularLocation>
        <location evidence="1 11">Cytoplasm</location>
    </subcellularLocation>
</comment>
<dbReference type="GO" id="GO:0019786">
    <property type="term" value="F:protein-phosphatidylethanolamide deconjugating activity"/>
    <property type="evidence" value="ECO:0007669"/>
    <property type="project" value="InterPro"/>
</dbReference>
<dbReference type="GO" id="GO:0034727">
    <property type="term" value="P:piecemeal microautophagy of the nucleus"/>
    <property type="evidence" value="ECO:0007669"/>
    <property type="project" value="TreeGrafter"/>
</dbReference>
<dbReference type="GO" id="GO:0000045">
    <property type="term" value="P:autophagosome assembly"/>
    <property type="evidence" value="ECO:0007669"/>
    <property type="project" value="TreeGrafter"/>
</dbReference>
<accession>A0AAV7Z044</accession>
<dbReference type="InterPro" id="IPR038765">
    <property type="entry name" value="Papain-like_cys_pep_sf"/>
</dbReference>
<organism evidence="14 15">
    <name type="scientific">Anaeramoeba flamelloides</name>
    <dbReference type="NCBI Taxonomy" id="1746091"/>
    <lineage>
        <taxon>Eukaryota</taxon>
        <taxon>Metamonada</taxon>
        <taxon>Anaeramoebidae</taxon>
        <taxon>Anaeramoeba</taxon>
    </lineage>
</organism>
<evidence type="ECO:0000256" key="2">
    <source>
        <dbReference type="ARBA" id="ARBA00010958"/>
    </source>
</evidence>
<evidence type="ECO:0000256" key="12">
    <source>
        <dbReference type="SAM" id="MobiDB-lite"/>
    </source>
</evidence>
<keyword evidence="7" id="KW-0788">Thiol protease</keyword>
<comment type="function">
    <text evidence="11">Cysteine protease that plays a key role in autophagy by mediating both proteolytic activation and delipidation of ATG8 family proteins.</text>
</comment>
<comment type="catalytic activity">
    <reaction evidence="10">
        <text>[protein]-C-terminal L-amino acid-glycyl-phosphatidylethanolamide + H2O = [protein]-C-terminal L-amino acid-glycine + a 1,2-diacyl-sn-glycero-3-phosphoethanolamine</text>
        <dbReference type="Rhea" id="RHEA:67548"/>
        <dbReference type="Rhea" id="RHEA-COMP:17323"/>
        <dbReference type="Rhea" id="RHEA-COMP:17324"/>
        <dbReference type="ChEBI" id="CHEBI:15377"/>
        <dbReference type="ChEBI" id="CHEBI:64612"/>
        <dbReference type="ChEBI" id="CHEBI:172940"/>
        <dbReference type="ChEBI" id="CHEBI:172941"/>
    </reaction>
    <physiologicalReaction direction="left-to-right" evidence="10">
        <dbReference type="Rhea" id="RHEA:67549"/>
    </physiologicalReaction>
</comment>
<proteinExistence type="inferred from homology"/>
<dbReference type="GO" id="GO:0015031">
    <property type="term" value="P:protein transport"/>
    <property type="evidence" value="ECO:0007669"/>
    <property type="project" value="UniProtKB-KW"/>
</dbReference>
<dbReference type="PANTHER" id="PTHR22624">
    <property type="entry name" value="CYSTEINE PROTEASE ATG4"/>
    <property type="match status" value="1"/>
</dbReference>
<dbReference type="SUPFAM" id="SSF54001">
    <property type="entry name" value="Cysteine proteinases"/>
    <property type="match status" value="1"/>
</dbReference>
<evidence type="ECO:0000256" key="3">
    <source>
        <dbReference type="ARBA" id="ARBA00022448"/>
    </source>
</evidence>
<keyword evidence="5 11" id="KW-0645">Protease</keyword>
<evidence type="ECO:0000256" key="10">
    <source>
        <dbReference type="ARBA" id="ARBA00029362"/>
    </source>
</evidence>
<dbReference type="GO" id="GO:0016485">
    <property type="term" value="P:protein processing"/>
    <property type="evidence" value="ECO:0007669"/>
    <property type="project" value="TreeGrafter"/>
</dbReference>
<dbReference type="GO" id="GO:0000423">
    <property type="term" value="P:mitophagy"/>
    <property type="evidence" value="ECO:0007669"/>
    <property type="project" value="TreeGrafter"/>
</dbReference>
<keyword evidence="6 11" id="KW-0378">Hydrolase</keyword>
<dbReference type="EC" id="3.4.22.-" evidence="11"/>
<evidence type="ECO:0000256" key="7">
    <source>
        <dbReference type="ARBA" id="ARBA00022807"/>
    </source>
</evidence>
<evidence type="ECO:0000256" key="6">
    <source>
        <dbReference type="ARBA" id="ARBA00022801"/>
    </source>
</evidence>
<feature type="compositionally biased region" description="Basic residues" evidence="12">
    <location>
        <begin position="378"/>
        <end position="390"/>
    </location>
</feature>
<feature type="region of interest" description="Disordered" evidence="12">
    <location>
        <begin position="290"/>
        <end position="335"/>
    </location>
</feature>
<comment type="similarity">
    <text evidence="2 11">Belongs to the peptidase C54 family.</text>
</comment>
<feature type="compositionally biased region" description="Polar residues" evidence="12">
    <location>
        <begin position="319"/>
        <end position="335"/>
    </location>
</feature>
<dbReference type="InterPro" id="IPR005078">
    <property type="entry name" value="Peptidase_C54"/>
</dbReference>
<dbReference type="PANTHER" id="PTHR22624:SF49">
    <property type="entry name" value="CYSTEINE PROTEASE"/>
    <property type="match status" value="1"/>
</dbReference>
<dbReference type="InterPro" id="IPR046792">
    <property type="entry name" value="Peptidase_C54_cat"/>
</dbReference>
<evidence type="ECO:0000256" key="11">
    <source>
        <dbReference type="RuleBase" id="RU363115"/>
    </source>
</evidence>
<keyword evidence="3" id="KW-0813">Transport</keyword>
<name>A0AAV7Z044_9EUKA</name>
<gene>
    <name evidence="14" type="ORF">M0812_21994</name>
</gene>
<evidence type="ECO:0000256" key="9">
    <source>
        <dbReference type="ARBA" id="ARBA00023006"/>
    </source>
</evidence>
<dbReference type="GO" id="GO:0004197">
    <property type="term" value="F:cysteine-type endopeptidase activity"/>
    <property type="evidence" value="ECO:0007669"/>
    <property type="project" value="TreeGrafter"/>
</dbReference>
<evidence type="ECO:0000256" key="1">
    <source>
        <dbReference type="ARBA" id="ARBA00004496"/>
    </source>
</evidence>
<evidence type="ECO:0000259" key="13">
    <source>
        <dbReference type="Pfam" id="PF03416"/>
    </source>
</evidence>
<evidence type="ECO:0000256" key="4">
    <source>
        <dbReference type="ARBA" id="ARBA00022490"/>
    </source>
</evidence>
<evidence type="ECO:0000256" key="8">
    <source>
        <dbReference type="ARBA" id="ARBA00022927"/>
    </source>
</evidence>
<keyword evidence="4 11" id="KW-0963">Cytoplasm</keyword>
<feature type="domain" description="Peptidase C54 catalytic" evidence="13">
    <location>
        <begin position="478"/>
        <end position="666"/>
    </location>
</feature>
<keyword evidence="9 11" id="KW-0072">Autophagy</keyword>
<feature type="region of interest" description="Disordered" evidence="12">
    <location>
        <begin position="355"/>
        <end position="410"/>
    </location>
</feature>
<evidence type="ECO:0000313" key="14">
    <source>
        <dbReference type="EMBL" id="KAJ3433044.1"/>
    </source>
</evidence>
<feature type="domain" description="Peptidase C54 catalytic" evidence="13">
    <location>
        <begin position="45"/>
        <end position="193"/>
    </location>
</feature>
<sequence>MMYRFKNTIRHLIKKKGIESDKAIQMLGREHIPNLKYKKNEDKWKKFILDLESRIYLSYRMKFPKIECHTTDTGWGCMYRTGQMMLAQAFLLYFLGRDWRIEKSTKRELMVYLNIIRWFGDDQFSPYSIHKMINEGHGFGLSAGQWHSPTTVSLVLRNLVSKNHGDYFNMYVAEDSGIYLNKIKELGKKTNKNSTLKMLFKPLSSKNYYHDLNVTKGDQKKVTDENGLSITLDKSVFQKEQKKKQNQKKKNNFFSENYFEIIKEKKNFQKEKLELISNPDENILQEFDQIRSNSKSNNKSTEEEKSLKKGNSVRKTNKKSTQLLRNEKSLNNLPTKVCNNNDDYINKYVETNNDLNSNLPISISDDEEKSERELDKIKKNKNKVKGKKKNKDGEKGGNNKKGGKGKEKYKKEKEKSFFLDDFDVINGNDLKGFYKKNSLEPKGKTKIKTTEKEKKEKIKKKKKVDIKSQSKLKSNTNIQISEENFSSDNKLIKLQIHFLHENSITNDQKDDNNKLVRIGLNVDSNVNKQKNEKKINKKPPFFKLLKNDFEQWKPTVIFIPVRLGMRKFNETYIEPLTEIMKFPQSIGIVGGKTNSSLYFVAIQEDNFYFLDPHKTQEHVNTYNKNVFDTSSYHQNFIYRLKMKNIDPSMVLGFLIKNLDDLNDFIERGKKFSKKFGTRSIFSII</sequence>
<evidence type="ECO:0000256" key="5">
    <source>
        <dbReference type="ARBA" id="ARBA00022670"/>
    </source>
</evidence>
<dbReference type="EMBL" id="JANTQA010000047">
    <property type="protein sequence ID" value="KAJ3433044.1"/>
    <property type="molecule type" value="Genomic_DNA"/>
</dbReference>
<keyword evidence="8 11" id="KW-0653">Protein transport</keyword>
<comment type="caution">
    <text evidence="14">The sequence shown here is derived from an EMBL/GenBank/DDBJ whole genome shotgun (WGS) entry which is preliminary data.</text>
</comment>
<evidence type="ECO:0000313" key="15">
    <source>
        <dbReference type="Proteomes" id="UP001146793"/>
    </source>
</evidence>
<dbReference type="Proteomes" id="UP001146793">
    <property type="component" value="Unassembled WGS sequence"/>
</dbReference>
<dbReference type="AlphaFoldDB" id="A0AAV7Z044"/>
<dbReference type="Pfam" id="PF03416">
    <property type="entry name" value="Peptidase_C54"/>
    <property type="match status" value="2"/>
</dbReference>
<reference evidence="14" key="1">
    <citation type="submission" date="2022-08" db="EMBL/GenBank/DDBJ databases">
        <title>Novel sulphate-reducing endosymbionts in the free-living metamonad Anaeramoeba.</title>
        <authorList>
            <person name="Jerlstrom-Hultqvist J."/>
            <person name="Cepicka I."/>
            <person name="Gallot-Lavallee L."/>
            <person name="Salas-Leiva D."/>
            <person name="Curtis B.A."/>
            <person name="Zahonova K."/>
            <person name="Pipaliya S."/>
            <person name="Dacks J."/>
            <person name="Roger A.J."/>
        </authorList>
    </citation>
    <scope>NUCLEOTIDE SEQUENCE</scope>
    <source>
        <strain evidence="14">Busselton2</strain>
    </source>
</reference>
<dbReference type="GO" id="GO:0035973">
    <property type="term" value="P:aggrephagy"/>
    <property type="evidence" value="ECO:0007669"/>
    <property type="project" value="TreeGrafter"/>
</dbReference>
<dbReference type="GO" id="GO:0005737">
    <property type="term" value="C:cytoplasm"/>
    <property type="evidence" value="ECO:0007669"/>
    <property type="project" value="UniProtKB-SubCell"/>
</dbReference>